<evidence type="ECO:0000313" key="2">
    <source>
        <dbReference type="EMBL" id="AVZ29979.1"/>
    </source>
</evidence>
<dbReference type="InterPro" id="IPR029060">
    <property type="entry name" value="PIN-like_dom_sf"/>
</dbReference>
<dbReference type="Proteomes" id="UP000244056">
    <property type="component" value="Chromosome"/>
</dbReference>
<name>A0A2S0Q6B4_NODSP</name>
<dbReference type="Pfam" id="PF01850">
    <property type="entry name" value="PIN"/>
    <property type="match status" value="1"/>
</dbReference>
<protein>
    <recommendedName>
        <fullName evidence="1">PIN domain-containing protein</fullName>
    </recommendedName>
</protein>
<evidence type="ECO:0000259" key="1">
    <source>
        <dbReference type="Pfam" id="PF01850"/>
    </source>
</evidence>
<gene>
    <name evidence="2" type="ORF">BMF81_01053</name>
</gene>
<proteinExistence type="predicted"/>
<dbReference type="SUPFAM" id="SSF88723">
    <property type="entry name" value="PIN domain-like"/>
    <property type="match status" value="1"/>
</dbReference>
<dbReference type="InterPro" id="IPR002716">
    <property type="entry name" value="PIN_dom"/>
</dbReference>
<organism evidence="2 3">
    <name type="scientific">Nodularia spumigena UHCC 0039</name>
    <dbReference type="NCBI Taxonomy" id="1914872"/>
    <lineage>
        <taxon>Bacteria</taxon>
        <taxon>Bacillati</taxon>
        <taxon>Cyanobacteriota</taxon>
        <taxon>Cyanophyceae</taxon>
        <taxon>Nostocales</taxon>
        <taxon>Nodulariaceae</taxon>
        <taxon>Nodularia</taxon>
    </lineage>
</organism>
<sequence>MIQQYKLYLDACCLNRPFDDQTQSRIYLEAQAIITILNNCQSATWKLINSSALIAELNQTPDLERLQNVKKLLLIAKIRVIHSPFIEDRAAELQKLGFSSYDATHIASAERSQADVFLTTDDRLFRKAQRNFQLINVKIKNPVQWLAEVIQAEDSNDENAK</sequence>
<reference evidence="2 3" key="1">
    <citation type="submission" date="2017-03" db="EMBL/GenBank/DDBJ databases">
        <title>Comparative genomics of the toxic Baltic Sea cyanobacteria Nodularia spumigena UHCC 0039 and its response on varying salinity.</title>
        <authorList>
            <person name="Teikari J.E."/>
        </authorList>
    </citation>
    <scope>NUCLEOTIDE SEQUENCE [LARGE SCALE GENOMIC DNA]</scope>
    <source>
        <strain evidence="2 3">UHCC 0039</strain>
    </source>
</reference>
<dbReference type="KEGG" id="nsp:BMF81_01053"/>
<dbReference type="GeneID" id="78016426"/>
<feature type="domain" description="PIN" evidence="1">
    <location>
        <begin position="8"/>
        <end position="128"/>
    </location>
</feature>
<dbReference type="Gene3D" id="3.40.50.1010">
    <property type="entry name" value="5'-nuclease"/>
    <property type="match status" value="1"/>
</dbReference>
<accession>A0A2S0Q6B4</accession>
<evidence type="ECO:0000313" key="3">
    <source>
        <dbReference type="Proteomes" id="UP000244056"/>
    </source>
</evidence>
<dbReference type="AlphaFoldDB" id="A0A2S0Q6B4"/>
<dbReference type="RefSeq" id="WP_006195811.1">
    <property type="nucleotide sequence ID" value="NZ_CAWNZE010000001.1"/>
</dbReference>
<dbReference type="EMBL" id="CP020114">
    <property type="protein sequence ID" value="AVZ29979.1"/>
    <property type="molecule type" value="Genomic_DNA"/>
</dbReference>